<evidence type="ECO:0000313" key="3">
    <source>
        <dbReference type="Proteomes" id="UP000044841"/>
    </source>
</evidence>
<accession>A0A0K6FUS3</accession>
<reference evidence="2 3" key="1">
    <citation type="submission" date="2015-07" db="EMBL/GenBank/DDBJ databases">
        <authorList>
            <person name="Noorani M."/>
        </authorList>
    </citation>
    <scope>NUCLEOTIDE SEQUENCE [LARGE SCALE GENOMIC DNA]</scope>
    <source>
        <strain evidence="2">BBA 69670</strain>
    </source>
</reference>
<protein>
    <submittedName>
        <fullName evidence="2">Uncharacterized protein</fullName>
    </submittedName>
</protein>
<name>A0A0K6FUS3_9AGAM</name>
<keyword evidence="3" id="KW-1185">Reference proteome</keyword>
<dbReference type="AlphaFoldDB" id="A0A0K6FUS3"/>
<gene>
    <name evidence="2" type="ORF">RSOLAG22IIIB_08877</name>
</gene>
<feature type="compositionally biased region" description="Low complexity" evidence="1">
    <location>
        <begin position="298"/>
        <end position="310"/>
    </location>
</feature>
<evidence type="ECO:0000256" key="1">
    <source>
        <dbReference type="SAM" id="MobiDB-lite"/>
    </source>
</evidence>
<proteinExistence type="predicted"/>
<dbReference type="EMBL" id="CYGV01001090">
    <property type="protein sequence ID" value="CUA70035.1"/>
    <property type="molecule type" value="Genomic_DNA"/>
</dbReference>
<evidence type="ECO:0000313" key="2">
    <source>
        <dbReference type="EMBL" id="CUA70035.1"/>
    </source>
</evidence>
<feature type="region of interest" description="Disordered" evidence="1">
    <location>
        <begin position="243"/>
        <end position="280"/>
    </location>
</feature>
<feature type="region of interest" description="Disordered" evidence="1">
    <location>
        <begin position="292"/>
        <end position="326"/>
    </location>
</feature>
<organism evidence="2 3">
    <name type="scientific">Rhizoctonia solani</name>
    <dbReference type="NCBI Taxonomy" id="456999"/>
    <lineage>
        <taxon>Eukaryota</taxon>
        <taxon>Fungi</taxon>
        <taxon>Dikarya</taxon>
        <taxon>Basidiomycota</taxon>
        <taxon>Agaricomycotina</taxon>
        <taxon>Agaricomycetes</taxon>
        <taxon>Cantharellales</taxon>
        <taxon>Ceratobasidiaceae</taxon>
        <taxon>Rhizoctonia</taxon>
    </lineage>
</organism>
<sequence length="347" mass="38911">MAQSAELSWPLTFVPHDRSAAHFSPYHVASKQQYLAIKYAHEVDVARPLYYHYMRHADVNKQGLYRSPNILECRLTLGVEVLVEESLEKPGTLVYLLSASTCHALSDALAQVRLCVANFVGYPEWEELEAGPESAPLYQQFADFGIAYPIEPINTGYSYMVTQFFKSLEEVHDYVVNHQIWAIFMIQSLHYLAMAKGWSEFERLKLPAEFDNHIHIALHLLAQHGVKLCGPLAPHTPPIDASCPHVHAPPSTPSPPETSSNCTMVTATPVHHSGDKEEEPARFYLPWKEDEEMDSPMHSAHSSGSTTSTAIEGDKDEDPNSETIPASNSRLVFRGAFAEDFEFVLDF</sequence>
<dbReference type="Proteomes" id="UP000044841">
    <property type="component" value="Unassembled WGS sequence"/>
</dbReference>